<dbReference type="InterPro" id="IPR007554">
    <property type="entry name" value="Glycerophosphate_synth"/>
</dbReference>
<evidence type="ECO:0000256" key="4">
    <source>
        <dbReference type="ARBA" id="ARBA00022679"/>
    </source>
</evidence>
<dbReference type="InterPro" id="IPR051612">
    <property type="entry name" value="Teichoic_Acid_Biosynth"/>
</dbReference>
<comment type="similarity">
    <text evidence="2">Belongs to the CDP-glycerol glycerophosphotransferase family.</text>
</comment>
<dbReference type="Gene3D" id="3.40.50.11820">
    <property type="match status" value="1"/>
</dbReference>
<dbReference type="Gene3D" id="3.90.550.10">
    <property type="entry name" value="Spore Coat Polysaccharide Biosynthesis Protein SpsA, Chain A"/>
    <property type="match status" value="1"/>
</dbReference>
<evidence type="ECO:0000256" key="5">
    <source>
        <dbReference type="ARBA" id="ARBA00022944"/>
    </source>
</evidence>
<dbReference type="HOGENOM" id="CLU_003394_0_0_11"/>
<keyword evidence="4 8" id="KW-0808">Transferase</keyword>
<evidence type="ECO:0000256" key="6">
    <source>
        <dbReference type="ARBA" id="ARBA00023136"/>
    </source>
</evidence>
<dbReference type="AlphaFoldDB" id="F2R2B2"/>
<dbReference type="PATRIC" id="fig|953739.5.peg.4532"/>
<organism evidence="8 9">
    <name type="scientific">Streptomyces venezuelae (strain ATCC 10712 / CBS 650.69 / DSM 40230 / JCM 4526 / NBRC 13096 / PD 04745)</name>
    <dbReference type="NCBI Taxonomy" id="953739"/>
    <lineage>
        <taxon>Bacteria</taxon>
        <taxon>Bacillati</taxon>
        <taxon>Actinomycetota</taxon>
        <taxon>Actinomycetes</taxon>
        <taxon>Kitasatosporales</taxon>
        <taxon>Streptomycetaceae</taxon>
        <taxon>Streptomyces</taxon>
    </lineage>
</organism>
<dbReference type="Pfam" id="PF00535">
    <property type="entry name" value="Glycos_transf_2"/>
    <property type="match status" value="1"/>
</dbReference>
<dbReference type="GO" id="GO:0005886">
    <property type="term" value="C:plasma membrane"/>
    <property type="evidence" value="ECO:0007669"/>
    <property type="project" value="UniProtKB-SubCell"/>
</dbReference>
<evidence type="ECO:0000256" key="2">
    <source>
        <dbReference type="ARBA" id="ARBA00010488"/>
    </source>
</evidence>
<evidence type="ECO:0000256" key="3">
    <source>
        <dbReference type="ARBA" id="ARBA00022475"/>
    </source>
</evidence>
<dbReference type="EMBL" id="FR845719">
    <property type="protein sequence ID" value="CCA55661.1"/>
    <property type="molecule type" value="Genomic_DNA"/>
</dbReference>
<dbReference type="GO" id="GO:0019350">
    <property type="term" value="P:teichoic acid biosynthetic process"/>
    <property type="evidence" value="ECO:0007669"/>
    <property type="project" value="UniProtKB-KW"/>
</dbReference>
<comment type="subcellular location">
    <subcellularLocation>
        <location evidence="1">Cell membrane</location>
        <topology evidence="1">Peripheral membrane protein</topology>
    </subcellularLocation>
</comment>
<evidence type="ECO:0000256" key="1">
    <source>
        <dbReference type="ARBA" id="ARBA00004202"/>
    </source>
</evidence>
<dbReference type="eggNOG" id="COG1887">
    <property type="taxonomic scope" value="Bacteria"/>
</dbReference>
<evidence type="ECO:0000313" key="8">
    <source>
        <dbReference type="EMBL" id="CCA55661.1"/>
    </source>
</evidence>
<dbReference type="STRING" id="953739.SVEN_2375"/>
<keyword evidence="5" id="KW-0777">Teichoic acid biosynthesis</keyword>
<dbReference type="SUPFAM" id="SSF53448">
    <property type="entry name" value="Nucleotide-diphospho-sugar transferases"/>
    <property type="match status" value="1"/>
</dbReference>
<feature type="domain" description="Glycosyltransferase 2-like" evidence="7">
    <location>
        <begin position="23"/>
        <end position="152"/>
    </location>
</feature>
<evidence type="ECO:0000313" key="9">
    <source>
        <dbReference type="Proteomes" id="UP000006854"/>
    </source>
</evidence>
<dbReference type="Pfam" id="PF04464">
    <property type="entry name" value="Glyphos_transf"/>
    <property type="match status" value="1"/>
</dbReference>
<reference evidence="8 9" key="1">
    <citation type="journal article" date="2011" name="BMC Genomics">
        <title>Genome-wide analysis of the role of GlnR in Streptomyces venezuelae provides new insights into global nitrogen regulation in actinomycetes.</title>
        <authorList>
            <person name="Pullan S.T."/>
            <person name="Bibb M.J."/>
            <person name="Merrick M."/>
        </authorList>
    </citation>
    <scope>NUCLEOTIDE SEQUENCE [LARGE SCALE GENOMIC DNA]</scope>
    <source>
        <strain evidence="8">ATCC 10712</strain>
    </source>
</reference>
<name>F2R2B2_STRVP</name>
<dbReference type="InterPro" id="IPR043149">
    <property type="entry name" value="TagF_N"/>
</dbReference>
<dbReference type="eggNOG" id="COG1216">
    <property type="taxonomic scope" value="Bacteria"/>
</dbReference>
<keyword evidence="6" id="KW-0472">Membrane</keyword>
<dbReference type="InterPro" id="IPR001173">
    <property type="entry name" value="Glyco_trans_2-like"/>
</dbReference>
<dbReference type="InterPro" id="IPR043148">
    <property type="entry name" value="TagF_C"/>
</dbReference>
<dbReference type="PANTHER" id="PTHR37316">
    <property type="entry name" value="TEICHOIC ACID GLYCEROL-PHOSPHATE PRIMASE"/>
    <property type="match status" value="1"/>
</dbReference>
<sequence length="940" mass="106250">MPDVAARNCERTWMPTSDVPDVSVVVIVYNDEERLPRAVRSLLDQTLNNLEVIIADDCSTDGTEGVARALEASDPRVRYVRLEQNSGGCSAPRNRGIEVARAPYVMFLDSDDELPRHACKSLLLVAEETGVDFVTGEVTRLFEETNTTGLWYPHLFTEKRVVNGIAERPEYFFDHLSTNKLYRTAFIRDNALTFPEGIHYEDQLFSAQAFSLAESFAVVPWSVYVWRLAPESVSISSSRHKIQNVADRIGVARLIDAWFEENGRAELRAEKDYKFLRHDFRLYLGDLPFRDLEWIAEFAEVVNPYLDEISDETFARLSREERICIHLLRTGRLEELQIAARQLGRPQLAPRFATDEGDVTYWGAVAPADEASRSELDISEWYLREQVLATGRIRHELTSVTMLGPVLRLEIHTYDPAGLIVEGTKASVKLAAHKKPLTVPLTLRPEGEGQYVSKAEIDLRKVPVGKAGVATRRHPVVALERDGAGRTDILLAKHDQPDFRATVTYHKFGIHHLRVKAEQKGAGRLEVTWQRSGFLKSLEPLGPYARKAKGKVGKVRKILVGNEGKATAYDAVSKLPRKRSLAVFEAMEGRGYADSPRYIYEELKRRNLPIDVVWAYSGDRSSFPEDVTLVKRGSFAYGRALARATFWVDSHNLPYLYRKPKGTRYLQTWHGQTFKAMGFDVPSLRGASEIEKERFRAAVGRWDALVCPSAEFEKTFVPAFEVSADLIRSGYPRNDVLVRWAEPEQQARAAEVREALNIPAGKKVLLYAPTFRDAARRTGQSVRVDLEALAPHLSDEWIIVVRTHPYDRFKIAPELGHFLRDGSSYADINDVMLASDAVLTDYSSLMFDYANTGRPILLYTDDYEAYKGGDRGTYYDLEEIAPGPMLTTTEDLAAAVRDLEGTQERHAQRYARFQEMFCSYETGHASKMVVDAFFEGGTHD</sequence>
<accession>F2R2B2</accession>
<dbReference type="KEGG" id="sve:SVEN_2375"/>
<proteinExistence type="inferred from homology"/>
<dbReference type="GO" id="GO:0047355">
    <property type="term" value="F:CDP-glycerol glycerophosphotransferase activity"/>
    <property type="evidence" value="ECO:0007669"/>
    <property type="project" value="InterPro"/>
</dbReference>
<gene>
    <name evidence="8" type="ordered locus">SVEN_2375</name>
</gene>
<keyword evidence="9" id="KW-1185">Reference proteome</keyword>
<evidence type="ECO:0000259" key="7">
    <source>
        <dbReference type="Pfam" id="PF00535"/>
    </source>
</evidence>
<dbReference type="Proteomes" id="UP000006854">
    <property type="component" value="Chromosome"/>
</dbReference>
<protein>
    <submittedName>
        <fullName evidence="8">Transferase</fullName>
    </submittedName>
</protein>
<dbReference type="Gene3D" id="3.40.50.12580">
    <property type="match status" value="1"/>
</dbReference>
<dbReference type="SUPFAM" id="SSF53756">
    <property type="entry name" value="UDP-Glycosyltransferase/glycogen phosphorylase"/>
    <property type="match status" value="1"/>
</dbReference>
<keyword evidence="3" id="KW-1003">Cell membrane</keyword>
<dbReference type="CDD" id="cd00761">
    <property type="entry name" value="Glyco_tranf_GTA_type"/>
    <property type="match status" value="1"/>
</dbReference>
<dbReference type="PANTHER" id="PTHR37316:SF3">
    <property type="entry name" value="TEICHOIC ACID GLYCEROL-PHOSPHATE TRANSFERASE"/>
    <property type="match status" value="1"/>
</dbReference>
<dbReference type="InterPro" id="IPR029044">
    <property type="entry name" value="Nucleotide-diphossugar_trans"/>
</dbReference>